<accession>A0A2T0I6I7</accession>
<comment type="caution">
    <text evidence="2">The sequence shown here is derived from an EMBL/GenBank/DDBJ whole genome shotgun (WGS) entry which is preliminary data.</text>
</comment>
<keyword evidence="2" id="KW-0255">Endonuclease</keyword>
<feature type="compositionally biased region" description="Basic and acidic residues" evidence="1">
    <location>
        <begin position="112"/>
        <end position="123"/>
    </location>
</feature>
<evidence type="ECO:0000313" key="2">
    <source>
        <dbReference type="EMBL" id="PRW90953.1"/>
    </source>
</evidence>
<evidence type="ECO:0000256" key="1">
    <source>
        <dbReference type="SAM" id="MobiDB-lite"/>
    </source>
</evidence>
<name>A0A2T0I6I7_PSEFL</name>
<proteinExistence type="predicted"/>
<gene>
    <name evidence="2" type="ORF">C7A10_18165</name>
</gene>
<dbReference type="GO" id="GO:0004519">
    <property type="term" value="F:endonuclease activity"/>
    <property type="evidence" value="ECO:0007669"/>
    <property type="project" value="UniProtKB-KW"/>
</dbReference>
<dbReference type="EMBL" id="PVUH01000011">
    <property type="protein sequence ID" value="PRW90953.1"/>
    <property type="molecule type" value="Genomic_DNA"/>
</dbReference>
<reference evidence="2 3" key="1">
    <citation type="submission" date="2018-03" db="EMBL/GenBank/DDBJ databases">
        <title>Blue discolouration in mozzarella cheese caused by Pseudomonas fluorescens.</title>
        <authorList>
            <person name="Chiesa F."/>
            <person name="Dalmasso A."/>
            <person name="Lomonaco S."/>
        </authorList>
    </citation>
    <scope>NUCLEOTIDE SEQUENCE [LARGE SCALE GENOMIC DNA]</scope>
    <source>
        <strain evidence="2 3">11293</strain>
    </source>
</reference>
<organism evidence="2 3">
    <name type="scientific">Pseudomonas fluorescens</name>
    <dbReference type="NCBI Taxonomy" id="294"/>
    <lineage>
        <taxon>Bacteria</taxon>
        <taxon>Pseudomonadati</taxon>
        <taxon>Pseudomonadota</taxon>
        <taxon>Gammaproteobacteria</taxon>
        <taxon>Pseudomonadales</taxon>
        <taxon>Pseudomonadaceae</taxon>
        <taxon>Pseudomonas</taxon>
    </lineage>
</organism>
<sequence length="123" mass="13990">MSKVSDGRRGSSTQRGYGYKWQKSRDGHLREHPYCTMCSTDRRPVAATIVDHKIPPKLKEAKDSGDPVRLKAAWRLFWNPANWASLCKFCHDSTKQRMERTGTVPGCNADGRPVDPGHHWNRG</sequence>
<feature type="region of interest" description="Disordered" evidence="1">
    <location>
        <begin position="100"/>
        <end position="123"/>
    </location>
</feature>
<protein>
    <submittedName>
        <fullName evidence="2">HNH endonuclease</fullName>
    </submittedName>
</protein>
<dbReference type="AlphaFoldDB" id="A0A2T0I6I7"/>
<feature type="region of interest" description="Disordered" evidence="1">
    <location>
        <begin position="1"/>
        <end position="22"/>
    </location>
</feature>
<keyword evidence="2" id="KW-0540">Nuclease</keyword>
<dbReference type="Proteomes" id="UP000239731">
    <property type="component" value="Unassembled WGS sequence"/>
</dbReference>
<keyword evidence="2" id="KW-0378">Hydrolase</keyword>
<evidence type="ECO:0000313" key="3">
    <source>
        <dbReference type="Proteomes" id="UP000239731"/>
    </source>
</evidence>
<dbReference type="RefSeq" id="WP_106118199.1">
    <property type="nucleotide sequence ID" value="NZ_PVUH01000011.1"/>
</dbReference>